<dbReference type="eggNOG" id="COG1358">
    <property type="taxonomic scope" value="Bacteria"/>
</dbReference>
<dbReference type="Gene3D" id="3.30.1330.30">
    <property type="match status" value="1"/>
</dbReference>
<keyword evidence="3" id="KW-1185">Reference proteome</keyword>
<accession>B0VFC0</accession>
<organism evidence="2 3">
    <name type="scientific">Cloacimonas acidaminovorans (strain Evry)</name>
    <dbReference type="NCBI Taxonomy" id="459349"/>
    <lineage>
        <taxon>Bacteria</taxon>
        <taxon>Pseudomonadati</taxon>
        <taxon>Candidatus Cloacimonadota</taxon>
        <taxon>Candidatus Cloacimonadia</taxon>
        <taxon>Candidatus Cloacimonadales</taxon>
        <taxon>Candidatus Cloacimonadaceae</taxon>
        <taxon>Candidatus Cloacimonas</taxon>
    </lineage>
</organism>
<dbReference type="RefSeq" id="WP_015424033.1">
    <property type="nucleotide sequence ID" value="NC_020449.1"/>
</dbReference>
<keyword evidence="2" id="KW-0689">Ribosomal protein</keyword>
<evidence type="ECO:0000313" key="3">
    <source>
        <dbReference type="Proteomes" id="UP000002019"/>
    </source>
</evidence>
<evidence type="ECO:0000259" key="1">
    <source>
        <dbReference type="Pfam" id="PF01248"/>
    </source>
</evidence>
<dbReference type="InterPro" id="IPR004038">
    <property type="entry name" value="Ribosomal_eL8/eL30/eS12/Gad45"/>
</dbReference>
<dbReference type="STRING" id="459349.CLOAM0265"/>
<dbReference type="AlphaFoldDB" id="B0VFC0"/>
<dbReference type="GO" id="GO:0005840">
    <property type="term" value="C:ribosome"/>
    <property type="evidence" value="ECO:0007669"/>
    <property type="project" value="UniProtKB-KW"/>
</dbReference>
<dbReference type="Proteomes" id="UP000002019">
    <property type="component" value="Chromosome"/>
</dbReference>
<dbReference type="OrthoDB" id="9794863at2"/>
<evidence type="ECO:0000313" key="2">
    <source>
        <dbReference type="EMBL" id="CAO80172.1"/>
    </source>
</evidence>
<name>B0VFC0_CLOAI</name>
<reference evidence="2 3" key="1">
    <citation type="journal article" date="2008" name="J. Bacteriol.">
        <title>'Candidatus Cloacamonas acidaminovorans': genome sequence reconstruction provides a first glimpse of a new bacterial division.</title>
        <authorList>
            <person name="Pelletier E."/>
            <person name="Kreimeyer A."/>
            <person name="Bocs S."/>
            <person name="Rouy Z."/>
            <person name="Gyapay G."/>
            <person name="Chouari R."/>
            <person name="Riviere D."/>
            <person name="Ganesan A."/>
            <person name="Daegelen P."/>
            <person name="Sghir A."/>
            <person name="Cohen G.N."/>
            <person name="Medigue C."/>
            <person name="Weissenbach J."/>
            <person name="Le Paslier D."/>
        </authorList>
    </citation>
    <scope>NUCLEOTIDE SEQUENCE [LARGE SCALE GENOMIC DNA]</scope>
    <source>
        <strain evidence="3">Evry</strain>
    </source>
</reference>
<dbReference type="SUPFAM" id="SSF55315">
    <property type="entry name" value="L30e-like"/>
    <property type="match status" value="1"/>
</dbReference>
<dbReference type="KEGG" id="caci:CLOAM0265"/>
<feature type="domain" description="Ribosomal protein eL8/eL30/eS12/Gadd45" evidence="1">
    <location>
        <begin position="5"/>
        <end position="91"/>
    </location>
</feature>
<proteinExistence type="predicted"/>
<dbReference type="EMBL" id="CU466930">
    <property type="protein sequence ID" value="CAO80172.1"/>
    <property type="molecule type" value="Genomic_DNA"/>
</dbReference>
<gene>
    <name evidence="2" type="ordered locus">CLOAM0265</name>
</gene>
<protein>
    <submittedName>
        <fullName evidence="2">Ribosomal protein in infB 5'region</fullName>
    </submittedName>
</protein>
<sequence>MNPKILTLMQFARKAGKLVSGFNACERAIDKKDIFLLILALDSSERTREKMKKMAANSGISTSVIETGSQAEISSALGLPLTGVFGIKDKNFAGKIMEYWLSDTERRRH</sequence>
<keyword evidence="2" id="KW-0687">Ribonucleoprotein</keyword>
<dbReference type="InterPro" id="IPR029064">
    <property type="entry name" value="Ribosomal_eL30-like_sf"/>
</dbReference>
<dbReference type="Pfam" id="PF01248">
    <property type="entry name" value="Ribosomal_L7Ae"/>
    <property type="match status" value="1"/>
</dbReference>
<dbReference type="HOGENOM" id="CLU_157804_1_0_0"/>